<evidence type="ECO:0000313" key="2">
    <source>
        <dbReference type="Proteomes" id="UP000295832"/>
    </source>
</evidence>
<dbReference type="EMBL" id="SOEG01000006">
    <property type="protein sequence ID" value="TDX52499.1"/>
    <property type="molecule type" value="Genomic_DNA"/>
</dbReference>
<sequence length="103" mass="11748">MLEKLQKIKEERLNNFLEDIILEKINELLKDDSFADACTCEQCLLDIASYTLNQLPAKYTTSDKGNVMARLKDFEEQSQVDLNLVVIKAIKKISKNPSHSSSK</sequence>
<dbReference type="Proteomes" id="UP000295832">
    <property type="component" value="Unassembled WGS sequence"/>
</dbReference>
<organism evidence="1 2">
    <name type="scientific">Orenia marismortui</name>
    <dbReference type="NCBI Taxonomy" id="46469"/>
    <lineage>
        <taxon>Bacteria</taxon>
        <taxon>Bacillati</taxon>
        <taxon>Bacillota</taxon>
        <taxon>Clostridia</taxon>
        <taxon>Halanaerobiales</taxon>
        <taxon>Halobacteroidaceae</taxon>
        <taxon>Orenia</taxon>
    </lineage>
</organism>
<dbReference type="AlphaFoldDB" id="A0A4R8H5K2"/>
<gene>
    <name evidence="1" type="ORF">C7959_10662</name>
</gene>
<dbReference type="Pfam" id="PF10719">
    <property type="entry name" value="ComFB"/>
    <property type="match status" value="1"/>
</dbReference>
<evidence type="ECO:0000313" key="1">
    <source>
        <dbReference type="EMBL" id="TDX52499.1"/>
    </source>
</evidence>
<comment type="caution">
    <text evidence="1">The sequence shown here is derived from an EMBL/GenBank/DDBJ whole genome shotgun (WGS) entry which is preliminary data.</text>
</comment>
<accession>A0A4R8H5K2</accession>
<reference evidence="1 2" key="1">
    <citation type="submission" date="2019-03" db="EMBL/GenBank/DDBJ databases">
        <title>Subsurface microbial communities from deep shales in Ohio and West Virginia, USA.</title>
        <authorList>
            <person name="Wrighton K."/>
        </authorList>
    </citation>
    <scope>NUCLEOTIDE SEQUENCE [LARGE SCALE GENOMIC DNA]</scope>
    <source>
        <strain evidence="1 2">MSL 6dP</strain>
    </source>
</reference>
<dbReference type="RefSeq" id="WP_134115679.1">
    <property type="nucleotide sequence ID" value="NZ_SOEG01000006.1"/>
</dbReference>
<name>A0A4R8H5K2_9FIRM</name>
<keyword evidence="2" id="KW-1185">Reference proteome</keyword>
<protein>
    <submittedName>
        <fullName evidence="1">Competence protein ComFB</fullName>
    </submittedName>
</protein>
<dbReference type="InterPro" id="IPR019657">
    <property type="entry name" value="ComFB"/>
</dbReference>
<dbReference type="STRING" id="926561.GCA_000379025_00747"/>
<proteinExistence type="predicted"/>